<name>A0ABV3WUX8_9HYPH</name>
<dbReference type="CDD" id="cd02932">
    <property type="entry name" value="OYE_YqiM_FMN"/>
    <property type="match status" value="1"/>
</dbReference>
<dbReference type="InterPro" id="IPR044152">
    <property type="entry name" value="YqjM-like"/>
</dbReference>
<evidence type="ECO:0000313" key="8">
    <source>
        <dbReference type="Proteomes" id="UP001559025"/>
    </source>
</evidence>
<comment type="cofactor">
    <cofactor evidence="1">
        <name>FMN</name>
        <dbReference type="ChEBI" id="CHEBI:58210"/>
    </cofactor>
</comment>
<dbReference type="Gene3D" id="3.20.20.70">
    <property type="entry name" value="Aldolase class I"/>
    <property type="match status" value="1"/>
</dbReference>
<dbReference type="EMBL" id="JAZHFV010000004">
    <property type="protein sequence ID" value="MEX4008487.1"/>
    <property type="molecule type" value="Genomic_DNA"/>
</dbReference>
<keyword evidence="3" id="KW-0288">FMN</keyword>
<dbReference type="InterPro" id="IPR013785">
    <property type="entry name" value="Aldolase_TIM"/>
</dbReference>
<keyword evidence="5" id="KW-0560">Oxidoreductase</keyword>
<reference evidence="7 8" key="1">
    <citation type="submission" date="2024-01" db="EMBL/GenBank/DDBJ databases">
        <title>New evidence supports the origin of RcGTA from prophage.</title>
        <authorList>
            <person name="Xu Y."/>
            <person name="Liu B."/>
            <person name="Chen F."/>
        </authorList>
    </citation>
    <scope>NUCLEOTIDE SEQUENCE [LARGE SCALE GENOMIC DNA]</scope>
    <source>
        <strain evidence="7 8">CBW1107-2</strain>
    </source>
</reference>
<evidence type="ECO:0000256" key="3">
    <source>
        <dbReference type="ARBA" id="ARBA00022643"/>
    </source>
</evidence>
<evidence type="ECO:0000256" key="2">
    <source>
        <dbReference type="ARBA" id="ARBA00022630"/>
    </source>
</evidence>
<evidence type="ECO:0000256" key="1">
    <source>
        <dbReference type="ARBA" id="ARBA00001917"/>
    </source>
</evidence>
<organism evidence="7 8">
    <name type="scientific">Neoaquamicrobium sediminum</name>
    <dbReference type="NCBI Taxonomy" id="1849104"/>
    <lineage>
        <taxon>Bacteria</taxon>
        <taxon>Pseudomonadati</taxon>
        <taxon>Pseudomonadota</taxon>
        <taxon>Alphaproteobacteria</taxon>
        <taxon>Hyphomicrobiales</taxon>
        <taxon>Phyllobacteriaceae</taxon>
        <taxon>Neoaquamicrobium</taxon>
    </lineage>
</organism>
<accession>A0ABV3WUX8</accession>
<dbReference type="SUPFAM" id="SSF51395">
    <property type="entry name" value="FMN-linked oxidoreductases"/>
    <property type="match status" value="1"/>
</dbReference>
<evidence type="ECO:0000313" key="7">
    <source>
        <dbReference type="EMBL" id="MEX4008487.1"/>
    </source>
</evidence>
<keyword evidence="4" id="KW-0521">NADP</keyword>
<proteinExistence type="predicted"/>
<gene>
    <name evidence="7" type="ORF">V1479_14335</name>
</gene>
<evidence type="ECO:0000259" key="6">
    <source>
        <dbReference type="Pfam" id="PF00724"/>
    </source>
</evidence>
<comment type="caution">
    <text evidence="7">The sequence shown here is derived from an EMBL/GenBank/DDBJ whole genome shotgun (WGS) entry which is preliminary data.</text>
</comment>
<evidence type="ECO:0000256" key="5">
    <source>
        <dbReference type="ARBA" id="ARBA00023002"/>
    </source>
</evidence>
<dbReference type="InterPro" id="IPR001155">
    <property type="entry name" value="OxRdtase_FMN_N"/>
</dbReference>
<dbReference type="PANTHER" id="PTHR43303">
    <property type="entry name" value="NADPH DEHYDROGENASE C23G7.10C-RELATED"/>
    <property type="match status" value="1"/>
</dbReference>
<dbReference type="Proteomes" id="UP001559025">
    <property type="component" value="Unassembled WGS sequence"/>
</dbReference>
<dbReference type="Pfam" id="PF00724">
    <property type="entry name" value="Oxidored_FMN"/>
    <property type="match status" value="1"/>
</dbReference>
<feature type="domain" description="NADH:flavin oxidoreductase/NADH oxidase N-terminal" evidence="6">
    <location>
        <begin position="5"/>
        <end position="341"/>
    </location>
</feature>
<sequence>MAALLFTPARLRDLDLANRIVVSPMCQYSAVDGTATDWHLVHYGSLALSGAGLVILEATHVESRGRITQGCLGLYADAHEEALARIVAFVRERTDARIGIQLSHSGRKGSARLPWIDRGRPLTVEENAWTTVAPSALPFADGWPPPRAMDQEDLRTTLEAHVEAVRRAERVGFDLIEVHIAHGYLLHSFLSPLSNLRDDGYGGGMEGRMRYPLETFEAMRAAWPAARPMGVRVTACDWVEGGWQAGDAAVFAGELAKRGCDYIAASSGGTSPRQSIPLSEGYQTAFASQLRQASGLPTMAMGMIFNPHTAEAILSRGDADFIALARAMLHDPHWPWLAAATLDENVAYPPQYVRGYLSPFLREQRRLAAGAGRTGSVV</sequence>
<keyword evidence="8" id="KW-1185">Reference proteome</keyword>
<keyword evidence="2" id="KW-0285">Flavoprotein</keyword>
<dbReference type="RefSeq" id="WP_368803487.1">
    <property type="nucleotide sequence ID" value="NZ_JAZHFV010000004.1"/>
</dbReference>
<protein>
    <submittedName>
        <fullName evidence="7">NADH:flavin oxidoreductase/NADH oxidase</fullName>
    </submittedName>
</protein>
<dbReference type="PANTHER" id="PTHR43303:SF4">
    <property type="entry name" value="NADPH DEHYDROGENASE C23G7.10C-RELATED"/>
    <property type="match status" value="1"/>
</dbReference>
<evidence type="ECO:0000256" key="4">
    <source>
        <dbReference type="ARBA" id="ARBA00022857"/>
    </source>
</evidence>